<sequence length="326" mass="37584">MTTSEAQVSVQEEPKVLEEQPTADLQPEFDLDELIASARKSEEAQFEDDRQQYDANLEEARYWEKHGKTLLSEIERAADAAKQIIVENREIVAAFPDELQQEIKNHQEGLEIIGRMLERLVTPGDRLKKLASDLELSGDLQMHTEQEWQALIEEITEKELALKKIQQELNSIGKDNYKVVSLSNDLVKNRKNQILSFLEKQVLPILDGIYDGQKHLPPRIEEFRHRYAENAADLDAWCAAYNKIGEELEHVFEQLEVHEMDVVPGAVIDFERHEPCAVEPDPSMENDRIKEITRKGYEYVTHCGERLVLRAAQVVVVKNENETQEM</sequence>
<dbReference type="AlphaFoldDB" id="A0A081C0Z8"/>
<dbReference type="GO" id="GO:0051087">
    <property type="term" value="F:protein-folding chaperone binding"/>
    <property type="evidence" value="ECO:0007669"/>
    <property type="project" value="InterPro"/>
</dbReference>
<reference evidence="3" key="1">
    <citation type="journal article" date="2015" name="PeerJ">
        <title>First genomic representation of candidate bacterial phylum KSB3 points to enhanced environmental sensing as a trigger of wastewater bulking.</title>
        <authorList>
            <person name="Sekiguchi Y."/>
            <person name="Ohashi A."/>
            <person name="Parks D.H."/>
            <person name="Yamauchi T."/>
            <person name="Tyson G.W."/>
            <person name="Hugenholtz P."/>
        </authorList>
    </citation>
    <scope>NUCLEOTIDE SEQUENCE [LARGE SCALE GENOMIC DNA]</scope>
</reference>
<gene>
    <name evidence="3" type="ORF">U27_05226</name>
</gene>
<dbReference type="Pfam" id="PF01025">
    <property type="entry name" value="GrpE"/>
    <property type="match status" value="1"/>
</dbReference>
<evidence type="ECO:0008006" key="5">
    <source>
        <dbReference type="Google" id="ProtNLM"/>
    </source>
</evidence>
<dbReference type="GO" id="GO:0000774">
    <property type="term" value="F:adenyl-nucleotide exchange factor activity"/>
    <property type="evidence" value="ECO:0007669"/>
    <property type="project" value="InterPro"/>
</dbReference>
<evidence type="ECO:0000256" key="1">
    <source>
        <dbReference type="ARBA" id="ARBA00023186"/>
    </source>
</evidence>
<evidence type="ECO:0000313" key="3">
    <source>
        <dbReference type="EMBL" id="GAK58253.1"/>
    </source>
</evidence>
<keyword evidence="1" id="KW-0143">Chaperone</keyword>
<dbReference type="Gene3D" id="2.30.22.10">
    <property type="entry name" value="Head domain of nucleotide exchange factor GrpE"/>
    <property type="match status" value="1"/>
</dbReference>
<organism evidence="3">
    <name type="scientific">Vecturithrix granuli</name>
    <dbReference type="NCBI Taxonomy" id="1499967"/>
    <lineage>
        <taxon>Bacteria</taxon>
        <taxon>Candidatus Moduliflexota</taxon>
        <taxon>Candidatus Vecturitrichia</taxon>
        <taxon>Candidatus Vecturitrichales</taxon>
        <taxon>Candidatus Vecturitrichaceae</taxon>
        <taxon>Candidatus Vecturithrix</taxon>
    </lineage>
</organism>
<dbReference type="Proteomes" id="UP000030661">
    <property type="component" value="Unassembled WGS sequence"/>
</dbReference>
<keyword evidence="4" id="KW-1185">Reference proteome</keyword>
<dbReference type="STRING" id="1499967.U27_05226"/>
<protein>
    <recommendedName>
        <fullName evidence="5">HSP-70 cofactor</fullName>
    </recommendedName>
</protein>
<dbReference type="SUPFAM" id="SSF51064">
    <property type="entry name" value="Head domain of nucleotide exchange factor GrpE"/>
    <property type="match status" value="1"/>
</dbReference>
<accession>A0A081C0Z8</accession>
<evidence type="ECO:0000256" key="2">
    <source>
        <dbReference type="SAM" id="MobiDB-lite"/>
    </source>
</evidence>
<name>A0A081C0Z8_VECG1</name>
<dbReference type="GO" id="GO:0042803">
    <property type="term" value="F:protein homodimerization activity"/>
    <property type="evidence" value="ECO:0007669"/>
    <property type="project" value="InterPro"/>
</dbReference>
<feature type="region of interest" description="Disordered" evidence="2">
    <location>
        <begin position="1"/>
        <end position="29"/>
    </location>
</feature>
<dbReference type="InterPro" id="IPR009012">
    <property type="entry name" value="GrpE_head"/>
</dbReference>
<dbReference type="HOGENOM" id="CLU_851694_0_0_0"/>
<dbReference type="GO" id="GO:0006457">
    <property type="term" value="P:protein folding"/>
    <property type="evidence" value="ECO:0007669"/>
    <property type="project" value="InterPro"/>
</dbReference>
<dbReference type="EMBL" id="DF820467">
    <property type="protein sequence ID" value="GAK58253.1"/>
    <property type="molecule type" value="Genomic_DNA"/>
</dbReference>
<dbReference type="InterPro" id="IPR000740">
    <property type="entry name" value="GrpE"/>
</dbReference>
<proteinExistence type="predicted"/>
<feature type="compositionally biased region" description="Polar residues" evidence="2">
    <location>
        <begin position="1"/>
        <end position="10"/>
    </location>
</feature>
<evidence type="ECO:0000313" key="4">
    <source>
        <dbReference type="Proteomes" id="UP000030661"/>
    </source>
</evidence>